<dbReference type="PANTHER" id="PTHR30509">
    <property type="entry name" value="P-HYDROXYBENZOIC ACID EFFLUX PUMP SUBUNIT-RELATED"/>
    <property type="match status" value="1"/>
</dbReference>
<dbReference type="RefSeq" id="WP_265681064.1">
    <property type="nucleotide sequence ID" value="NZ_CP120863.1"/>
</dbReference>
<dbReference type="Pfam" id="PF13515">
    <property type="entry name" value="FUSC_2"/>
    <property type="match status" value="1"/>
</dbReference>
<evidence type="ECO:0000256" key="7">
    <source>
        <dbReference type="SAM" id="Phobius"/>
    </source>
</evidence>
<feature type="transmembrane region" description="Helical" evidence="7">
    <location>
        <begin position="388"/>
        <end position="406"/>
    </location>
</feature>
<feature type="transmembrane region" description="Helical" evidence="7">
    <location>
        <begin position="457"/>
        <end position="474"/>
    </location>
</feature>
<name>A0ABY8F360_9HYPH</name>
<sequence>MLQKLFHAPSRLLTYDPGALRLVRGVHLMLTVLVAATLGHMAGGYVENVSGFKLAVLAAAAGAHCLIFTPVATKRQEIASLTAMAGVLVLLFSIGGVVGTLAGASVSLVLQLVWVAVISLGFALDGIGGFWQRAGRMMAICWLFVIMGSLPTSPGIWMPAMAILGAVVALIIRVGVWRPSTEKTYLSVETANREAMAGFLNLAAAGSLEDRQSAAAAMADLAALRGELRLSTQLLGAKPSVQGISPENATMIELALEVVRDALAHMSKPGKDRLISAPAFKSSVDALVAALQSGREPKPEELRKGWEVPDKSLPVSDQFHILRIAQAFRRLSVLSRRGNPVPKISPTTAESSNAAWWIRLSWPLALQAGVAAAIGYGLGVYFQLSHAYWVTLTIVIVLSNTLGTTVQRTIQRSLGTAAGVVVAMAVDPLLSSLPEIRIGLVVVSIPVVIVFMERNYALASGIISFLVVMGLQTLEDLPILELWSRLYDTLIGAGIGLGIAFVLFPKRSDTGIRALAADYLSACKAYLRTDGDKGKDDWGDFSALRVSAGKLVTTASAYRAEQAPWSSFSGTANRLDVLVIVLADYVVLYHQARTAVEQELSASPDAVDLQQLADRLNTRILSVFDEILAEHGSEIADDWLAVLPDLAGTDTDLITDWVAMLYHARKVIYCLNALKEDSLWSLAFETSMAPAVR</sequence>
<organism evidence="9 10">
    <name type="scientific">Roseibium porphyridii</name>
    <dbReference type="NCBI Taxonomy" id="2866279"/>
    <lineage>
        <taxon>Bacteria</taxon>
        <taxon>Pseudomonadati</taxon>
        <taxon>Pseudomonadota</taxon>
        <taxon>Alphaproteobacteria</taxon>
        <taxon>Hyphomicrobiales</taxon>
        <taxon>Stappiaceae</taxon>
        <taxon>Roseibium</taxon>
    </lineage>
</organism>
<feature type="domain" description="Integral membrane bound transporter" evidence="8">
    <location>
        <begin position="376"/>
        <end position="497"/>
    </location>
</feature>
<evidence type="ECO:0000256" key="1">
    <source>
        <dbReference type="ARBA" id="ARBA00004651"/>
    </source>
</evidence>
<keyword evidence="5 7" id="KW-0472">Membrane</keyword>
<evidence type="ECO:0000256" key="3">
    <source>
        <dbReference type="ARBA" id="ARBA00022692"/>
    </source>
</evidence>
<keyword evidence="3 7" id="KW-0812">Transmembrane</keyword>
<dbReference type="PANTHER" id="PTHR30509:SF9">
    <property type="entry name" value="MULTIDRUG RESISTANCE PROTEIN MDTO"/>
    <property type="match status" value="1"/>
</dbReference>
<feature type="transmembrane region" description="Helical" evidence="7">
    <location>
        <begin position="156"/>
        <end position="176"/>
    </location>
</feature>
<feature type="transmembrane region" description="Helical" evidence="7">
    <location>
        <begin position="413"/>
        <end position="430"/>
    </location>
</feature>
<feature type="transmembrane region" description="Helical" evidence="7">
    <location>
        <begin position="360"/>
        <end position="382"/>
    </location>
</feature>
<evidence type="ECO:0000259" key="8">
    <source>
        <dbReference type="Pfam" id="PF13515"/>
    </source>
</evidence>
<evidence type="ECO:0000313" key="10">
    <source>
        <dbReference type="Proteomes" id="UP001209803"/>
    </source>
</evidence>
<gene>
    <name evidence="9" type="ORF">K1718_20145</name>
</gene>
<dbReference type="Proteomes" id="UP001209803">
    <property type="component" value="Chromosome"/>
</dbReference>
<feature type="transmembrane region" description="Helical" evidence="7">
    <location>
        <begin position="436"/>
        <end position="452"/>
    </location>
</feature>
<comment type="subcellular location">
    <subcellularLocation>
        <location evidence="1">Cell membrane</location>
        <topology evidence="1">Multi-pass membrane protein</topology>
    </subcellularLocation>
</comment>
<dbReference type="InterPro" id="IPR049453">
    <property type="entry name" value="Memb_transporter_dom"/>
</dbReference>
<proteinExistence type="inferred from homology"/>
<protein>
    <submittedName>
        <fullName evidence="9">FUSC family protein</fullName>
    </submittedName>
</protein>
<evidence type="ECO:0000256" key="2">
    <source>
        <dbReference type="ARBA" id="ARBA00022475"/>
    </source>
</evidence>
<evidence type="ECO:0000256" key="5">
    <source>
        <dbReference type="ARBA" id="ARBA00023136"/>
    </source>
</evidence>
<reference evidence="9 10" key="1">
    <citation type="submission" date="2023-03" db="EMBL/GenBank/DDBJ databases">
        <title>Roseibium porphyridii sp. nov. and Roseibium rhodosorbium sp. nov. isolated from marine algae, Porphyridium cruentum and Rhodosorus marinus, respectively.</title>
        <authorList>
            <person name="Lee M.W."/>
            <person name="Choi B.J."/>
            <person name="Lee J.K."/>
            <person name="Choi D.G."/>
            <person name="Baek J.H."/>
            <person name="Bayburt H."/>
            <person name="Kim J.M."/>
            <person name="Han D.M."/>
            <person name="Kim K.H."/>
            <person name="Jeon C.O."/>
        </authorList>
    </citation>
    <scope>NUCLEOTIDE SEQUENCE [LARGE SCALE GENOMIC DNA]</scope>
    <source>
        <strain evidence="9 10">KMA01</strain>
    </source>
</reference>
<feature type="transmembrane region" description="Helical" evidence="7">
    <location>
        <begin position="108"/>
        <end position="127"/>
    </location>
</feature>
<accession>A0ABY8F360</accession>
<comment type="similarity">
    <text evidence="6">Belongs to the YccS/YhfK family.</text>
</comment>
<evidence type="ECO:0000256" key="4">
    <source>
        <dbReference type="ARBA" id="ARBA00022989"/>
    </source>
</evidence>
<dbReference type="EMBL" id="CP120863">
    <property type="protein sequence ID" value="WFE88457.1"/>
    <property type="molecule type" value="Genomic_DNA"/>
</dbReference>
<evidence type="ECO:0000313" key="9">
    <source>
        <dbReference type="EMBL" id="WFE88457.1"/>
    </source>
</evidence>
<keyword evidence="2" id="KW-1003">Cell membrane</keyword>
<feature type="transmembrane region" description="Helical" evidence="7">
    <location>
        <begin position="54"/>
        <end position="71"/>
    </location>
</feature>
<feature type="transmembrane region" description="Helical" evidence="7">
    <location>
        <begin position="486"/>
        <end position="504"/>
    </location>
</feature>
<evidence type="ECO:0000256" key="6">
    <source>
        <dbReference type="ARBA" id="ARBA00043993"/>
    </source>
</evidence>
<feature type="transmembrane region" description="Helical" evidence="7">
    <location>
        <begin position="78"/>
        <end position="102"/>
    </location>
</feature>
<keyword evidence="10" id="KW-1185">Reference proteome</keyword>
<keyword evidence="4 7" id="KW-1133">Transmembrane helix</keyword>
<feature type="transmembrane region" description="Helical" evidence="7">
    <location>
        <begin position="21"/>
        <end position="42"/>
    </location>
</feature>